<dbReference type="RefSeq" id="WP_057799120.1">
    <property type="nucleotide sequence ID" value="NZ_BJZZ01000011.1"/>
</dbReference>
<proteinExistence type="predicted"/>
<comment type="caution">
    <text evidence="2">The sequence shown here is derived from an EMBL/GenBank/DDBJ whole genome shotgun (WGS) entry which is preliminary data.</text>
</comment>
<evidence type="ECO:0000313" key="3">
    <source>
        <dbReference type="Proteomes" id="UP000051249"/>
    </source>
</evidence>
<dbReference type="PATRIC" id="fig|480391.4.peg.280"/>
<keyword evidence="1" id="KW-0732">Signal</keyword>
<dbReference type="AlphaFoldDB" id="A0A0R2NHS3"/>
<keyword evidence="3" id="KW-1185">Reference proteome</keyword>
<evidence type="ECO:0008006" key="4">
    <source>
        <dbReference type="Google" id="ProtNLM"/>
    </source>
</evidence>
<feature type="chain" id="PRO_5039419596" description="Lipoprotein" evidence="1">
    <location>
        <begin position="20"/>
        <end position="317"/>
    </location>
</feature>
<name>A0A0R2NHS3_9LACO</name>
<reference evidence="2 3" key="1">
    <citation type="journal article" date="2015" name="Genome Announc.">
        <title>Expanding the biotechnology potential of lactobacilli through comparative genomics of 213 strains and associated genera.</title>
        <authorList>
            <person name="Sun Z."/>
            <person name="Harris H.M."/>
            <person name="McCann A."/>
            <person name="Guo C."/>
            <person name="Argimon S."/>
            <person name="Zhang W."/>
            <person name="Yang X."/>
            <person name="Jeffery I.B."/>
            <person name="Cooney J.C."/>
            <person name="Kagawa T.F."/>
            <person name="Liu W."/>
            <person name="Song Y."/>
            <person name="Salvetti E."/>
            <person name="Wrobel A."/>
            <person name="Rasinkangas P."/>
            <person name="Parkhill J."/>
            <person name="Rea M.C."/>
            <person name="O'Sullivan O."/>
            <person name="Ritari J."/>
            <person name="Douillard F.P."/>
            <person name="Paul Ross R."/>
            <person name="Yang R."/>
            <person name="Briner A.E."/>
            <person name="Felis G.E."/>
            <person name="de Vos W.M."/>
            <person name="Barrangou R."/>
            <person name="Klaenhammer T.R."/>
            <person name="Caufield P.W."/>
            <person name="Cui Y."/>
            <person name="Zhang H."/>
            <person name="O'Toole P.W."/>
        </authorList>
    </citation>
    <scope>NUCLEOTIDE SEQUENCE [LARGE SCALE GENOMIC DNA]</scope>
    <source>
        <strain evidence="2 3">DSM 23026</strain>
    </source>
</reference>
<sequence length="317" mass="34623">MNKKLIAGISSALLALVLAGCGQNNLTAGAKVKKASGMVALVKGRVNKDAKVSYKIDDQKAQDTKNTDGSYVIEVPSTTKDQKITINAKNGSSKESKQVTVKAEKRLSSYSDFKNKYNQAIVGMNMSKADQAKAQSLQKEAAEMKKQPKVDPKKLQMEMAKMPADKRAAEMKKMQAMKQKGTELKKEGQQLQDSMDKIKKDKKDDLLPDHPATGVSYLVKKSDYQLRGNYQNGDLMGLTVIASNSAMKHKTGQKDFGTAFGISAKALGADPKSVMKQFKKFKKDAKSGQTTMKTIKSNGVKFNIGVSASDLYIYVTK</sequence>
<dbReference type="PROSITE" id="PS51257">
    <property type="entry name" value="PROKAR_LIPOPROTEIN"/>
    <property type="match status" value="1"/>
</dbReference>
<organism evidence="2 3">
    <name type="scientific">Pediococcus argentinicus</name>
    <dbReference type="NCBI Taxonomy" id="480391"/>
    <lineage>
        <taxon>Bacteria</taxon>
        <taxon>Bacillati</taxon>
        <taxon>Bacillota</taxon>
        <taxon>Bacilli</taxon>
        <taxon>Lactobacillales</taxon>
        <taxon>Lactobacillaceae</taxon>
        <taxon>Pediococcus</taxon>
    </lineage>
</organism>
<feature type="signal peptide" evidence="1">
    <location>
        <begin position="1"/>
        <end position="19"/>
    </location>
</feature>
<accession>A0A0R2NHS3</accession>
<evidence type="ECO:0000313" key="2">
    <source>
        <dbReference type="EMBL" id="KRO25332.1"/>
    </source>
</evidence>
<gene>
    <name evidence="2" type="ORF">IV88_GL000277</name>
</gene>
<protein>
    <recommendedName>
        <fullName evidence="4">Lipoprotein</fullName>
    </recommendedName>
</protein>
<dbReference type="Proteomes" id="UP000051249">
    <property type="component" value="Unassembled WGS sequence"/>
</dbReference>
<dbReference type="OrthoDB" id="2151690at2"/>
<evidence type="ECO:0000256" key="1">
    <source>
        <dbReference type="SAM" id="SignalP"/>
    </source>
</evidence>
<dbReference type="EMBL" id="JQCQ01000012">
    <property type="protein sequence ID" value="KRO25332.1"/>
    <property type="molecule type" value="Genomic_DNA"/>
</dbReference>